<dbReference type="Pfam" id="PF14031">
    <property type="entry name" value="D-ser_dehydrat"/>
    <property type="match status" value="1"/>
</dbReference>
<dbReference type="Gene3D" id="3.20.20.10">
    <property type="entry name" value="Alanine racemase"/>
    <property type="match status" value="1"/>
</dbReference>
<keyword evidence="2" id="KW-0456">Lyase</keyword>
<dbReference type="SMART" id="SM01119">
    <property type="entry name" value="D-ser_dehydrat"/>
    <property type="match status" value="1"/>
</dbReference>
<reference evidence="4" key="1">
    <citation type="submission" date="2020-05" db="EMBL/GenBank/DDBJ databases">
        <title>The draft genome sequence of Maribacter sp. ANRC-HE7.</title>
        <authorList>
            <person name="Mu L."/>
        </authorList>
    </citation>
    <scope>NUCLEOTIDE SEQUENCE</scope>
    <source>
        <strain evidence="4">ANRC-HE7</strain>
    </source>
</reference>
<dbReference type="Pfam" id="PF01168">
    <property type="entry name" value="Ala_racemase_N"/>
    <property type="match status" value="1"/>
</dbReference>
<dbReference type="CDD" id="cd06821">
    <property type="entry name" value="PLPDE_III_D-TA"/>
    <property type="match status" value="1"/>
</dbReference>
<proteinExistence type="inferred from homology"/>
<evidence type="ECO:0000313" key="4">
    <source>
        <dbReference type="EMBL" id="MBD0777100.1"/>
    </source>
</evidence>
<dbReference type="InterPro" id="IPR001608">
    <property type="entry name" value="Ala_racemase_N"/>
</dbReference>
<evidence type="ECO:0000256" key="1">
    <source>
        <dbReference type="ARBA" id="ARBA00005323"/>
    </source>
</evidence>
<gene>
    <name evidence="4" type="ORF">HPE56_04770</name>
</gene>
<protein>
    <submittedName>
        <fullName evidence="4">D-TA family PLP-dependent enzyme</fullName>
    </submittedName>
</protein>
<dbReference type="PANTHER" id="PTHR28004:SF2">
    <property type="entry name" value="D-SERINE DEHYDRATASE"/>
    <property type="match status" value="1"/>
</dbReference>
<comment type="caution">
    <text evidence="4">The sequence shown here is derived from an EMBL/GenBank/DDBJ whole genome shotgun (WGS) entry which is preliminary data.</text>
</comment>
<dbReference type="Gene3D" id="2.40.37.20">
    <property type="entry name" value="D-serine dehydratase-like domain"/>
    <property type="match status" value="1"/>
</dbReference>
<evidence type="ECO:0000256" key="2">
    <source>
        <dbReference type="ARBA" id="ARBA00023239"/>
    </source>
</evidence>
<name>A0ABR7UYG8_9FLAO</name>
<dbReference type="SUPFAM" id="SSF51419">
    <property type="entry name" value="PLP-binding barrel"/>
    <property type="match status" value="1"/>
</dbReference>
<organism evidence="4 5">
    <name type="scientific">Maribacter aquimaris</name>
    <dbReference type="NCBI Taxonomy" id="2737171"/>
    <lineage>
        <taxon>Bacteria</taxon>
        <taxon>Pseudomonadati</taxon>
        <taxon>Bacteroidota</taxon>
        <taxon>Flavobacteriia</taxon>
        <taxon>Flavobacteriales</taxon>
        <taxon>Flavobacteriaceae</taxon>
        <taxon>Maribacter</taxon>
    </lineage>
</organism>
<keyword evidence="5" id="KW-1185">Reference proteome</keyword>
<feature type="domain" description="D-serine dehydratase-like" evidence="3">
    <location>
        <begin position="262"/>
        <end position="351"/>
    </location>
</feature>
<dbReference type="Proteomes" id="UP001166021">
    <property type="component" value="Unassembled WGS sequence"/>
</dbReference>
<dbReference type="InterPro" id="IPR042208">
    <property type="entry name" value="D-ser_dehydrat-like_sf"/>
</dbReference>
<accession>A0ABR7UYG8</accession>
<comment type="similarity">
    <text evidence="1">Belongs to the DSD1 family.</text>
</comment>
<evidence type="ECO:0000313" key="5">
    <source>
        <dbReference type="Proteomes" id="UP001166021"/>
    </source>
</evidence>
<dbReference type="PANTHER" id="PTHR28004">
    <property type="entry name" value="ZGC:162816-RELATED"/>
    <property type="match status" value="1"/>
</dbReference>
<dbReference type="RefSeq" id="WP_188242633.1">
    <property type="nucleotide sequence ID" value="NZ_JABTCF010000002.1"/>
</dbReference>
<dbReference type="EMBL" id="JABTCF010000002">
    <property type="protein sequence ID" value="MBD0777100.1"/>
    <property type="molecule type" value="Genomic_DNA"/>
</dbReference>
<dbReference type="InterPro" id="IPR029066">
    <property type="entry name" value="PLP-binding_barrel"/>
</dbReference>
<sequence>MQNSKWYQLNDTSEVISPSLLVYPDRVKKNIQQMVEIAGGTEFLRPHIKTHKMAEIVQLQMDAGIFKFKCATIAEAELLGQCGAKDILLAMQPVATNMHRFFTLMETYSKSNFSTLVDNSKTLDAFIDKAKSKSTTIDLWLDIDNGMHRTGIPVGSTAETLYERMSGNPYINPRGLHAYDGHINQSDFDERKKVCDAAFEPVSKLRQRLESKGLGPVNMVIGGSPTFPFHSKRANIETSPGTTLLWDERYSTILKDMYFLTSSVLITRIISKPGSDLLCFDLGHKSIAPEMPFPRVKIFGLEHCEQIAQSEEHLVVRCEHANNYEIGDDFYAIPMHICPTVAKYESVSTVENHKITGSWKVAARNQKITI</sequence>
<dbReference type="InterPro" id="IPR051466">
    <property type="entry name" value="D-amino_acid_metab_enzyme"/>
</dbReference>
<evidence type="ECO:0000259" key="3">
    <source>
        <dbReference type="SMART" id="SM01119"/>
    </source>
</evidence>
<dbReference type="InterPro" id="IPR026956">
    <property type="entry name" value="D-ser_dehydrat-like_dom"/>
</dbReference>